<dbReference type="Proteomes" id="UP000283458">
    <property type="component" value="Unassembled WGS sequence"/>
</dbReference>
<keyword evidence="1 4" id="KW-0808">Transferase</keyword>
<dbReference type="SUPFAM" id="SSF53448">
    <property type="entry name" value="Nucleotide-diphospho-sugar transferases"/>
    <property type="match status" value="1"/>
</dbReference>
<proteinExistence type="predicted"/>
<dbReference type="InterPro" id="IPR050065">
    <property type="entry name" value="GlmU-like"/>
</dbReference>
<evidence type="ECO:0000313" key="4">
    <source>
        <dbReference type="EMBL" id="RJF81589.1"/>
    </source>
</evidence>
<name>A0A418VWS1_9PROT</name>
<reference evidence="4 5" key="1">
    <citation type="submission" date="2018-09" db="EMBL/GenBank/DDBJ databases">
        <authorList>
            <person name="Zhu H."/>
        </authorList>
    </citation>
    <scope>NUCLEOTIDE SEQUENCE [LARGE SCALE GENOMIC DNA]</scope>
    <source>
        <strain evidence="4 5">K2W22B-5</strain>
    </source>
</reference>
<dbReference type="CDD" id="cd06422">
    <property type="entry name" value="NTP_transferase_like_1"/>
    <property type="match status" value="1"/>
</dbReference>
<dbReference type="PANTHER" id="PTHR43584:SF8">
    <property type="entry name" value="N-ACETYLMURAMATE ALPHA-1-PHOSPHATE URIDYLYLTRANSFERASE"/>
    <property type="match status" value="1"/>
</dbReference>
<evidence type="ECO:0000256" key="1">
    <source>
        <dbReference type="ARBA" id="ARBA00022679"/>
    </source>
</evidence>
<keyword evidence="2" id="KW-0548">Nucleotidyltransferase</keyword>
<dbReference type="GO" id="GO:0016779">
    <property type="term" value="F:nucleotidyltransferase activity"/>
    <property type="evidence" value="ECO:0007669"/>
    <property type="project" value="UniProtKB-KW"/>
</dbReference>
<comment type="caution">
    <text evidence="4">The sequence shown here is derived from an EMBL/GenBank/DDBJ whole genome shotgun (WGS) entry which is preliminary data.</text>
</comment>
<evidence type="ECO:0000259" key="3">
    <source>
        <dbReference type="Pfam" id="PF00483"/>
    </source>
</evidence>
<dbReference type="Pfam" id="PF00483">
    <property type="entry name" value="NTP_transferase"/>
    <property type="match status" value="1"/>
</dbReference>
<dbReference type="EMBL" id="QYUL01000002">
    <property type="protein sequence ID" value="RJF81589.1"/>
    <property type="molecule type" value="Genomic_DNA"/>
</dbReference>
<sequence length="258" mass="27592">MTTPVSSPQTAIPQTAVPQTAMVLAAGLGLRMRPLTLDRPKPLIPILGKPLLDHALDRLAASGVTTAVVNNHYLGGMIVDHLADRRAPTIVASPEKRILETGGGIKHALPLLGDAPILTVNADILWLDGPTPALQRLAAFWDPQTMDALLLMMATTKSAGYEGPGDYHMDPLGRLIRRGESELSPFVFAGVQIVKPELFAQDTPDGAFSTNLIWDRAQEAGRLYGIAHDGLWFHIGTPDGLTECEELLAIGGVRAVAH</sequence>
<organism evidence="4 5">
    <name type="scientific">Azospirillum cavernae</name>
    <dbReference type="NCBI Taxonomy" id="2320860"/>
    <lineage>
        <taxon>Bacteria</taxon>
        <taxon>Pseudomonadati</taxon>
        <taxon>Pseudomonadota</taxon>
        <taxon>Alphaproteobacteria</taxon>
        <taxon>Rhodospirillales</taxon>
        <taxon>Azospirillaceae</taxon>
        <taxon>Azospirillum</taxon>
    </lineage>
</organism>
<dbReference type="InterPro" id="IPR029044">
    <property type="entry name" value="Nucleotide-diphossugar_trans"/>
</dbReference>
<dbReference type="AlphaFoldDB" id="A0A418VWS1"/>
<accession>A0A418VWS1</accession>
<evidence type="ECO:0000313" key="5">
    <source>
        <dbReference type="Proteomes" id="UP000283458"/>
    </source>
</evidence>
<keyword evidence="5" id="KW-1185">Reference proteome</keyword>
<evidence type="ECO:0000256" key="2">
    <source>
        <dbReference type="ARBA" id="ARBA00022695"/>
    </source>
</evidence>
<dbReference type="InterPro" id="IPR005835">
    <property type="entry name" value="NTP_transferase_dom"/>
</dbReference>
<gene>
    <name evidence="4" type="ORF">D3877_15745</name>
</gene>
<feature type="domain" description="Nucleotidyl transferase" evidence="3">
    <location>
        <begin position="21"/>
        <end position="138"/>
    </location>
</feature>
<dbReference type="RefSeq" id="WP_119831683.1">
    <property type="nucleotide sequence ID" value="NZ_QYUL01000002.1"/>
</dbReference>
<dbReference type="PANTHER" id="PTHR43584">
    <property type="entry name" value="NUCLEOTIDYL TRANSFERASE"/>
    <property type="match status" value="1"/>
</dbReference>
<protein>
    <submittedName>
        <fullName evidence="4">Nucleotidyltransferase family protein</fullName>
    </submittedName>
</protein>
<dbReference type="Gene3D" id="3.90.550.10">
    <property type="entry name" value="Spore Coat Polysaccharide Biosynthesis Protein SpsA, Chain A"/>
    <property type="match status" value="1"/>
</dbReference>
<dbReference type="OrthoDB" id="9788272at2"/>